<dbReference type="Proteomes" id="UP000029844">
    <property type="component" value="Unassembled WGS sequence"/>
</dbReference>
<protein>
    <submittedName>
        <fullName evidence="1">Uncharacterized protein</fullName>
    </submittedName>
</protein>
<dbReference type="AlphaFoldDB" id="A0A099VZL1"/>
<comment type="caution">
    <text evidence="1">The sequence shown here is derived from an EMBL/GenBank/DDBJ whole genome shotgun (WGS) entry which is preliminary data.</text>
</comment>
<evidence type="ECO:0000313" key="1">
    <source>
        <dbReference type="EMBL" id="KGL39009.1"/>
    </source>
</evidence>
<gene>
    <name evidence="1" type="ORF">EP57_13840</name>
</gene>
<evidence type="ECO:0000313" key="2">
    <source>
        <dbReference type="Proteomes" id="UP000029844"/>
    </source>
</evidence>
<proteinExistence type="predicted"/>
<reference evidence="1 2" key="1">
    <citation type="submission" date="2014-05" db="EMBL/GenBank/DDBJ databases">
        <title>Novel Listeriaceae from food processing environments.</title>
        <authorList>
            <person name="den Bakker H.C."/>
        </authorList>
    </citation>
    <scope>NUCLEOTIDE SEQUENCE [LARGE SCALE GENOMIC DNA]</scope>
    <source>
        <strain evidence="1 2">FSL A5-0281</strain>
    </source>
</reference>
<accession>A0A099VZL1</accession>
<dbReference type="STRING" id="1552123.EP57_13840"/>
<dbReference type="EMBL" id="JNFA01000028">
    <property type="protein sequence ID" value="KGL39009.1"/>
    <property type="molecule type" value="Genomic_DNA"/>
</dbReference>
<name>A0A099VZL1_9LIST</name>
<dbReference type="eggNOG" id="ENOG502ZRJC">
    <property type="taxonomic scope" value="Bacteria"/>
</dbReference>
<sequence length="73" mass="8481">MCFSLDCAKITLTPKPFRVIICLLYKLLTPKTEIVNRAEAFYSKGFQRPNQKLVICAFMAYNEGKLRKMEECN</sequence>
<keyword evidence="2" id="KW-1185">Reference proteome</keyword>
<organism evidence="1 2">
    <name type="scientific">Listeria booriae</name>
    <dbReference type="NCBI Taxonomy" id="1552123"/>
    <lineage>
        <taxon>Bacteria</taxon>
        <taxon>Bacillati</taxon>
        <taxon>Bacillota</taxon>
        <taxon>Bacilli</taxon>
        <taxon>Bacillales</taxon>
        <taxon>Listeriaceae</taxon>
        <taxon>Listeria</taxon>
    </lineage>
</organism>